<dbReference type="EMBL" id="REFO01000010">
    <property type="protein sequence ID" value="RMA97836.1"/>
    <property type="molecule type" value="Genomic_DNA"/>
</dbReference>
<evidence type="ECO:0000256" key="1">
    <source>
        <dbReference type="SAM" id="Coils"/>
    </source>
</evidence>
<sequence>MMKILNDFLNNLEQKYKNIDNLSENQLNSLEKDIEQFYLEHFKEAPIEQIRNNFFHFSRTVKEPVKFLFLTKIVEFIQKVRPSAFPIPLVENLDIESFLITVNHPIFEFLIIEKELLPVFPISELYIVDDETIFELTERLFLKDTIIKNGLFYQGKVLFKLFDYIFNKILYYYPEDFPHKVLKKKGKDFVLNENYIKDVYENILNEFSIRYLKKDLKPKKIEKEYLTVIQDNIENISELQFLIKVAQLEMVFYTIFEDEEEEIFQIEQNNEDGVYNLVYFFGLENINFHLLSIFFDYDLILSNTLQIVKELKNNENLKENLENFVLSILDLPYISKKYQNKDILFEIIKETGFKESLLKELSLNAYFRTFQHEKFLENFEENENFYIDTFIQFELSKLFLEKQTKEETAKNIEKVIGKDESIDELKLNAIKFLIYYLKSDYSKIDEKNMNLFVFNLLFEGKENIENLIPENILAEIILDEILIESKNLAIELIAFYPFEERFYKIAGINFKYEIPKIK</sequence>
<evidence type="ECO:0000313" key="3">
    <source>
        <dbReference type="Proteomes" id="UP000280842"/>
    </source>
</evidence>
<keyword evidence="3" id="KW-1185">Reference proteome</keyword>
<keyword evidence="1" id="KW-0175">Coiled coil</keyword>
<dbReference type="RefSeq" id="WP_170145583.1">
    <property type="nucleotide sequence ID" value="NZ_REFO01000010.1"/>
</dbReference>
<comment type="caution">
    <text evidence="2">The sequence shown here is derived from an EMBL/GenBank/DDBJ whole genome shotgun (WGS) entry which is preliminary data.</text>
</comment>
<organism evidence="2 3">
    <name type="scientific">Hydrogenothermus marinus</name>
    <dbReference type="NCBI Taxonomy" id="133270"/>
    <lineage>
        <taxon>Bacteria</taxon>
        <taxon>Pseudomonadati</taxon>
        <taxon>Aquificota</taxon>
        <taxon>Aquificia</taxon>
        <taxon>Aquificales</taxon>
        <taxon>Hydrogenothermaceae</taxon>
        <taxon>Hydrogenothermus</taxon>
    </lineage>
</organism>
<proteinExistence type="predicted"/>
<accession>A0A3M0BMS7</accession>
<dbReference type="AlphaFoldDB" id="A0A3M0BMS7"/>
<name>A0A3M0BMS7_9AQUI</name>
<gene>
    <name evidence="2" type="ORF">CLV39_0465</name>
</gene>
<evidence type="ECO:0000313" key="2">
    <source>
        <dbReference type="EMBL" id="RMA97836.1"/>
    </source>
</evidence>
<reference evidence="2 3" key="1">
    <citation type="submission" date="2018-10" db="EMBL/GenBank/DDBJ databases">
        <title>Genomic Encyclopedia of Archaeal and Bacterial Type Strains, Phase II (KMG-II): from individual species to whole genera.</title>
        <authorList>
            <person name="Goeker M."/>
        </authorList>
    </citation>
    <scope>NUCLEOTIDE SEQUENCE [LARGE SCALE GENOMIC DNA]</scope>
    <source>
        <strain evidence="2 3">VM1</strain>
    </source>
</reference>
<protein>
    <submittedName>
        <fullName evidence="2">Uncharacterized protein</fullName>
    </submittedName>
</protein>
<dbReference type="Proteomes" id="UP000280842">
    <property type="component" value="Unassembled WGS sequence"/>
</dbReference>
<feature type="coiled-coil region" evidence="1">
    <location>
        <begin position="2"/>
        <end position="29"/>
    </location>
</feature>